<evidence type="ECO:0000313" key="1">
    <source>
        <dbReference type="EMBL" id="GFO15823.1"/>
    </source>
</evidence>
<organism evidence="1 2">
    <name type="scientific">Plakobranchus ocellatus</name>
    <dbReference type="NCBI Taxonomy" id="259542"/>
    <lineage>
        <taxon>Eukaryota</taxon>
        <taxon>Metazoa</taxon>
        <taxon>Spiralia</taxon>
        <taxon>Lophotrochozoa</taxon>
        <taxon>Mollusca</taxon>
        <taxon>Gastropoda</taxon>
        <taxon>Heterobranchia</taxon>
        <taxon>Euthyneura</taxon>
        <taxon>Panpulmonata</taxon>
        <taxon>Sacoglossa</taxon>
        <taxon>Placobranchoidea</taxon>
        <taxon>Plakobranchidae</taxon>
        <taxon>Plakobranchus</taxon>
    </lineage>
</organism>
<evidence type="ECO:0000313" key="2">
    <source>
        <dbReference type="Proteomes" id="UP000735302"/>
    </source>
</evidence>
<comment type="caution">
    <text evidence="1">The sequence shown here is derived from an EMBL/GenBank/DDBJ whole genome shotgun (WGS) entry which is preliminary data.</text>
</comment>
<keyword evidence="2" id="KW-1185">Reference proteome</keyword>
<dbReference type="AlphaFoldDB" id="A0AAV4BAH9"/>
<protein>
    <submittedName>
        <fullName evidence="1">Uncharacterized protein</fullName>
    </submittedName>
</protein>
<proteinExistence type="predicted"/>
<sequence length="93" mass="10114">MSRMGQISRIAIQLFHEDGGLRPERVPEGGLVQTSVSDMFSSLGPLSTLADGCLSNLELGVYEFSEPLMLYSELEDDGSHLSVQRVVLVVCAE</sequence>
<dbReference type="EMBL" id="BLXT01004630">
    <property type="protein sequence ID" value="GFO15823.1"/>
    <property type="molecule type" value="Genomic_DNA"/>
</dbReference>
<dbReference type="Proteomes" id="UP000735302">
    <property type="component" value="Unassembled WGS sequence"/>
</dbReference>
<gene>
    <name evidence="1" type="ORF">PoB_004232800</name>
</gene>
<name>A0AAV4BAH9_9GAST</name>
<reference evidence="1 2" key="1">
    <citation type="journal article" date="2021" name="Elife">
        <title>Chloroplast acquisition without the gene transfer in kleptoplastic sea slugs, Plakobranchus ocellatus.</title>
        <authorList>
            <person name="Maeda T."/>
            <person name="Takahashi S."/>
            <person name="Yoshida T."/>
            <person name="Shimamura S."/>
            <person name="Takaki Y."/>
            <person name="Nagai Y."/>
            <person name="Toyoda A."/>
            <person name="Suzuki Y."/>
            <person name="Arimoto A."/>
            <person name="Ishii H."/>
            <person name="Satoh N."/>
            <person name="Nishiyama T."/>
            <person name="Hasebe M."/>
            <person name="Maruyama T."/>
            <person name="Minagawa J."/>
            <person name="Obokata J."/>
            <person name="Shigenobu S."/>
        </authorList>
    </citation>
    <scope>NUCLEOTIDE SEQUENCE [LARGE SCALE GENOMIC DNA]</scope>
</reference>
<accession>A0AAV4BAH9</accession>